<evidence type="ECO:0000256" key="4">
    <source>
        <dbReference type="SAM" id="Coils"/>
    </source>
</evidence>
<evidence type="ECO:0000256" key="3">
    <source>
        <dbReference type="PROSITE-ProRule" id="PRU00284"/>
    </source>
</evidence>
<name>A0A2V4MNQ9_9RHOB</name>
<keyword evidence="4" id="KW-0175">Coiled coil</keyword>
<feature type="coiled-coil region" evidence="4">
    <location>
        <begin position="200"/>
        <end position="248"/>
    </location>
</feature>
<gene>
    <name evidence="7" type="ORF">DI396_05070</name>
</gene>
<sequence>MGGKRRHPHRPDLRSRIIMTGTISNDFETSRDQASRILGVLAVAATGPVTVAGWFAQGTLTVTLLASVFFAIVGIAGARMKGRAARITVAQALTGQAIVLNAALMGNPLQIDMHMVYFAVLAALVMTAGLTALLLSAATIAVHHLTLTFLFPALVYPSTDLLLNIGRTSFHAVIVVAETAALAFAIRTRIRLHKADEARQAEVRKSAEEAQDALARAEAEKSRAETALKKAEAAIKAAAQARDDAEVARKVAEEGAAATRAAQAENDAQRQRHFDESRYAVGVLVSKLEQFADGDMTARLTEEMPEAFIEGAKAYNAAVERVAPVMRDVMHQTRLIQMQSGEITASAEELAVRTEHQAATLTGISQSLGGLTDLVGVVSRDAEHARNQTQGASDKAHHGGEVMDKAISAMDEIVSSSTEVRKFISVIEEIAFQTNLLALNAGVEAARAGEAGLGFAVVATEVRALAARSSNAARKIDALINTSSEQIAGGVVLVKRTSEALDDIKSAVDDIARGMQTIATSTERQSSELSNVNTSIKELDLVTQRNAAMFEETTAANTKLSNNAKHLADLTGRFRIETDDGVAQAEWDRTARRRVQPDRRAG</sequence>
<keyword evidence="3" id="KW-0807">Transducer</keyword>
<evidence type="ECO:0000313" key="8">
    <source>
        <dbReference type="Proteomes" id="UP000248012"/>
    </source>
</evidence>
<dbReference type="InterPro" id="IPR004089">
    <property type="entry name" value="MCPsignal_dom"/>
</dbReference>
<keyword evidence="5" id="KW-0812">Transmembrane</keyword>
<evidence type="ECO:0000259" key="6">
    <source>
        <dbReference type="PROSITE" id="PS50111"/>
    </source>
</evidence>
<feature type="transmembrane region" description="Helical" evidence="5">
    <location>
        <begin position="37"/>
        <end position="56"/>
    </location>
</feature>
<feature type="domain" description="Methyl-accepting transducer" evidence="6">
    <location>
        <begin position="332"/>
        <end position="561"/>
    </location>
</feature>
<dbReference type="Pfam" id="PF00015">
    <property type="entry name" value="MCPsignal"/>
    <property type="match status" value="1"/>
</dbReference>
<dbReference type="PRINTS" id="PR00260">
    <property type="entry name" value="CHEMTRNSDUCR"/>
</dbReference>
<dbReference type="PANTHER" id="PTHR43531">
    <property type="entry name" value="PROTEIN ICFG"/>
    <property type="match status" value="1"/>
</dbReference>
<keyword evidence="5" id="KW-1133">Transmembrane helix</keyword>
<dbReference type="EMBL" id="QFVT01000003">
    <property type="protein sequence ID" value="PYC48361.1"/>
    <property type="molecule type" value="Genomic_DNA"/>
</dbReference>
<dbReference type="GO" id="GO:0007165">
    <property type="term" value="P:signal transduction"/>
    <property type="evidence" value="ECO:0007669"/>
    <property type="project" value="UniProtKB-KW"/>
</dbReference>
<keyword evidence="5" id="KW-0472">Membrane</keyword>
<evidence type="ECO:0000256" key="1">
    <source>
        <dbReference type="ARBA" id="ARBA00022500"/>
    </source>
</evidence>
<dbReference type="GO" id="GO:0004888">
    <property type="term" value="F:transmembrane signaling receptor activity"/>
    <property type="evidence" value="ECO:0007669"/>
    <property type="project" value="InterPro"/>
</dbReference>
<feature type="transmembrane region" description="Helical" evidence="5">
    <location>
        <begin position="115"/>
        <end position="145"/>
    </location>
</feature>
<protein>
    <submittedName>
        <fullName evidence="7">Methyl-accepting chemotaxis protein</fullName>
    </submittedName>
</protein>
<dbReference type="Proteomes" id="UP000248012">
    <property type="component" value="Unassembled WGS sequence"/>
</dbReference>
<comment type="similarity">
    <text evidence="2">Belongs to the methyl-accepting chemotaxis (MCP) protein family.</text>
</comment>
<evidence type="ECO:0000313" key="7">
    <source>
        <dbReference type="EMBL" id="PYC48361.1"/>
    </source>
</evidence>
<dbReference type="PANTHER" id="PTHR43531:SF11">
    <property type="entry name" value="METHYL-ACCEPTING CHEMOTAXIS PROTEIN 3"/>
    <property type="match status" value="1"/>
</dbReference>
<dbReference type="OrthoDB" id="354287at2"/>
<dbReference type="GO" id="GO:0016020">
    <property type="term" value="C:membrane"/>
    <property type="evidence" value="ECO:0007669"/>
    <property type="project" value="InterPro"/>
</dbReference>
<dbReference type="PROSITE" id="PS50111">
    <property type="entry name" value="CHEMOTAXIS_TRANSDUC_2"/>
    <property type="match status" value="1"/>
</dbReference>
<dbReference type="CDD" id="cd11386">
    <property type="entry name" value="MCP_signal"/>
    <property type="match status" value="1"/>
</dbReference>
<keyword evidence="1" id="KW-0145">Chemotaxis</keyword>
<dbReference type="SUPFAM" id="SSF58104">
    <property type="entry name" value="Methyl-accepting chemotaxis protein (MCP) signaling domain"/>
    <property type="match status" value="1"/>
</dbReference>
<dbReference type="SMART" id="SM00283">
    <property type="entry name" value="MA"/>
    <property type="match status" value="1"/>
</dbReference>
<comment type="caution">
    <text evidence="7">The sequence shown here is derived from an EMBL/GenBank/DDBJ whole genome shotgun (WGS) entry which is preliminary data.</text>
</comment>
<organism evidence="7 8">
    <name type="scientific">Litorivita pollutaquae</name>
    <dbReference type="NCBI Taxonomy" id="2200892"/>
    <lineage>
        <taxon>Bacteria</taxon>
        <taxon>Pseudomonadati</taxon>
        <taxon>Pseudomonadota</taxon>
        <taxon>Alphaproteobacteria</taxon>
        <taxon>Rhodobacterales</taxon>
        <taxon>Paracoccaceae</taxon>
        <taxon>Litorivita</taxon>
    </lineage>
</organism>
<reference evidence="7 8" key="1">
    <citation type="submission" date="2018-05" db="EMBL/GenBank/DDBJ databases">
        <title>Oceanovita maritima gen. nov., sp. nov., a marine bacterium in the family Rhodobacteraceae isolated from surface seawater of Lundu port Xiamen, China.</title>
        <authorList>
            <person name="Hetharua B.H."/>
            <person name="Min D."/>
            <person name="Liao H."/>
            <person name="Tian Y."/>
        </authorList>
    </citation>
    <scope>NUCLEOTIDE SEQUENCE [LARGE SCALE GENOMIC DNA]</scope>
    <source>
        <strain evidence="7 8">FSX-11</strain>
    </source>
</reference>
<dbReference type="InterPro" id="IPR051310">
    <property type="entry name" value="MCP_chemotaxis"/>
</dbReference>
<proteinExistence type="inferred from homology"/>
<dbReference type="Gene3D" id="1.10.287.950">
    <property type="entry name" value="Methyl-accepting chemotaxis protein"/>
    <property type="match status" value="1"/>
</dbReference>
<evidence type="ECO:0000256" key="5">
    <source>
        <dbReference type="SAM" id="Phobius"/>
    </source>
</evidence>
<evidence type="ECO:0000256" key="2">
    <source>
        <dbReference type="ARBA" id="ARBA00029447"/>
    </source>
</evidence>
<dbReference type="GO" id="GO:0006935">
    <property type="term" value="P:chemotaxis"/>
    <property type="evidence" value="ECO:0007669"/>
    <property type="project" value="UniProtKB-KW"/>
</dbReference>
<feature type="transmembrane region" description="Helical" evidence="5">
    <location>
        <begin position="62"/>
        <end position="78"/>
    </location>
</feature>
<keyword evidence="8" id="KW-1185">Reference proteome</keyword>
<accession>A0A2V4MNQ9</accession>
<dbReference type="InterPro" id="IPR004090">
    <property type="entry name" value="Chemotax_Me-accpt_rcpt"/>
</dbReference>
<dbReference type="AlphaFoldDB" id="A0A2V4MNQ9"/>